<dbReference type="PATRIC" id="fig|698760.3.peg.3063"/>
<feature type="region of interest" description="Disordered" evidence="1">
    <location>
        <begin position="315"/>
        <end position="335"/>
    </location>
</feature>
<dbReference type="STRING" id="85558.T45_04181"/>
<dbReference type="AlphaFoldDB" id="L7FAS1"/>
<reference evidence="3 4" key="1">
    <citation type="journal article" date="2011" name="Plasmid">
        <title>Streptomyces turgidiscabies Car8 contains a modular pathogenicity island that shares virulence genes with other actinobacterial plant pathogens.</title>
        <authorList>
            <person name="Huguet-Tapia J.C."/>
            <person name="Badger J.H."/>
            <person name="Loria R."/>
            <person name="Pettis G.S."/>
        </authorList>
    </citation>
    <scope>NUCLEOTIDE SEQUENCE [LARGE SCALE GENOMIC DNA]</scope>
    <source>
        <strain evidence="3 4">Car8</strain>
    </source>
</reference>
<dbReference type="InterPro" id="IPR000772">
    <property type="entry name" value="Ricin_B_lectin"/>
</dbReference>
<dbReference type="CDD" id="cd00161">
    <property type="entry name" value="beta-trefoil_Ricin-like"/>
    <property type="match status" value="1"/>
</dbReference>
<dbReference type="InterPro" id="IPR035992">
    <property type="entry name" value="Ricin_B-like_lectins"/>
</dbReference>
<dbReference type="GeneID" id="97403435"/>
<feature type="region of interest" description="Disordered" evidence="1">
    <location>
        <begin position="1"/>
        <end position="22"/>
    </location>
</feature>
<sequence>MTEHLAQQVPYHQTSLPGLPPEHAPAVHAYADAFCTKSRDATDLAAQVLARGSRQHGPALRTALLADVRRTADSWLRDGRHGLLRPEFRDWSKRAADTFGPVDTLRRVEHSSVLLAAFEQLPDQQRAALWLCLAEPEETASAARTLNTTEEFALSLAQTARGRLVDTFLRVRADRTADPQCLRYGGMLGAIARGTHREAPADLRHHLDTCRFCARDLRLLRTLAVGGAEDVRRLVVDQVLVWGGAAYRKARSGDRGPTGEPGTPTAPPGAPSAPSEDGGLKPDGRRRRHPVLTVAVTVAVTAALTTGALRLLAGSDSAEGAERPRSTASASIAPSSVAAATSDTITLKSVSTGRCVTGPAGDASPGSGPSAADPVLAACDSGETQKWRVVPLTGGAVALVNVASEFCLDIAGYRVAGDGMQQRPCAYVQGSAAPFPEDQAFLPKAVAGDSFVLVCQDNPEIALGVRAGKLSMRTTTLTGKPVRFALDDGAANALGLGPGL</sequence>
<protein>
    <submittedName>
        <fullName evidence="3">RNA polymerase sigma factor, sigma-70 family</fullName>
    </submittedName>
</protein>
<evidence type="ECO:0000313" key="4">
    <source>
        <dbReference type="Proteomes" id="UP000010931"/>
    </source>
</evidence>
<dbReference type="SUPFAM" id="SSF50370">
    <property type="entry name" value="Ricin B-like lectins"/>
    <property type="match status" value="1"/>
</dbReference>
<accession>L7FAS1</accession>
<organism evidence="3 4">
    <name type="scientific">Streptomyces turgidiscabies (strain Car8)</name>
    <dbReference type="NCBI Taxonomy" id="698760"/>
    <lineage>
        <taxon>Bacteria</taxon>
        <taxon>Bacillati</taxon>
        <taxon>Actinomycetota</taxon>
        <taxon>Actinomycetes</taxon>
        <taxon>Kitasatosporales</taxon>
        <taxon>Streptomycetaceae</taxon>
        <taxon>Streptomyces</taxon>
    </lineage>
</organism>
<evidence type="ECO:0000313" key="3">
    <source>
        <dbReference type="EMBL" id="ELP68229.1"/>
    </source>
</evidence>
<dbReference type="EMBL" id="AEJB01000224">
    <property type="protein sequence ID" value="ELP68229.1"/>
    <property type="molecule type" value="Genomic_DNA"/>
</dbReference>
<dbReference type="PROSITE" id="PS50231">
    <property type="entry name" value="RICIN_B_LECTIN"/>
    <property type="match status" value="1"/>
</dbReference>
<keyword evidence="4" id="KW-1185">Reference proteome</keyword>
<dbReference type="RefSeq" id="WP_006376612.1">
    <property type="nucleotide sequence ID" value="NZ_AEJB01000224.1"/>
</dbReference>
<gene>
    <name evidence="3" type="ORF">STRTUCAR8_04210</name>
</gene>
<feature type="compositionally biased region" description="Low complexity" evidence="1">
    <location>
        <begin position="326"/>
        <end position="335"/>
    </location>
</feature>
<evidence type="ECO:0000259" key="2">
    <source>
        <dbReference type="Pfam" id="PF14200"/>
    </source>
</evidence>
<dbReference type="Proteomes" id="UP000010931">
    <property type="component" value="Unassembled WGS sequence"/>
</dbReference>
<dbReference type="Gene3D" id="2.80.10.50">
    <property type="match status" value="1"/>
</dbReference>
<name>L7FAS1_STRT8</name>
<dbReference type="Pfam" id="PF14200">
    <property type="entry name" value="RicinB_lectin_2"/>
    <property type="match status" value="1"/>
</dbReference>
<comment type="caution">
    <text evidence="3">The sequence shown here is derived from an EMBL/GenBank/DDBJ whole genome shotgun (WGS) entry which is preliminary data.</text>
</comment>
<dbReference type="SUPFAM" id="SSF88659">
    <property type="entry name" value="Sigma3 and sigma4 domains of RNA polymerase sigma factors"/>
    <property type="match status" value="1"/>
</dbReference>
<proteinExistence type="predicted"/>
<feature type="region of interest" description="Disordered" evidence="1">
    <location>
        <begin position="250"/>
        <end position="287"/>
    </location>
</feature>
<feature type="domain" description="Ricin B lectin" evidence="2">
    <location>
        <begin position="341"/>
        <end position="418"/>
    </location>
</feature>
<evidence type="ECO:0000256" key="1">
    <source>
        <dbReference type="SAM" id="MobiDB-lite"/>
    </source>
</evidence>
<dbReference type="InterPro" id="IPR013324">
    <property type="entry name" value="RNA_pol_sigma_r3/r4-like"/>
</dbReference>